<feature type="domain" description="Ysc84 actin-binding" evidence="2">
    <location>
        <begin position="98"/>
        <end position="197"/>
    </location>
</feature>
<accession>A0ABY9SHD0</accession>
<evidence type="ECO:0000313" key="3">
    <source>
        <dbReference type="EMBL" id="WMY76571.1"/>
    </source>
</evidence>
<dbReference type="InterPro" id="IPR007461">
    <property type="entry name" value="Ysc84_actin-binding"/>
</dbReference>
<evidence type="ECO:0000259" key="2">
    <source>
        <dbReference type="Pfam" id="PF04366"/>
    </source>
</evidence>
<sequence>MHMQFKKILLIAILAIAGCSAKGDTASQQRNSIQHMRIDTLSKLYKAHPEARKQILKSKGYAVFSANSSKILTFGFGSGYGVVKNHKTGKDTYMKMAQAGAGVGLGVKQLRTILIFNDSKALNDFIKNGYIVGADANAAAKYDNQGLPAVNASAGAVAPSSVELPKPLYTYELTEKGLAAQAMINGYKYWPDDALNGK</sequence>
<dbReference type="EMBL" id="CP133838">
    <property type="protein sequence ID" value="WMY76571.1"/>
    <property type="molecule type" value="Genomic_DNA"/>
</dbReference>
<keyword evidence="4" id="KW-1185">Reference proteome</keyword>
<evidence type="ECO:0000313" key="4">
    <source>
        <dbReference type="Proteomes" id="UP001246690"/>
    </source>
</evidence>
<evidence type="ECO:0000256" key="1">
    <source>
        <dbReference type="SAM" id="SignalP"/>
    </source>
</evidence>
<reference evidence="3 4" key="1">
    <citation type="submission" date="2023-09" db="EMBL/GenBank/DDBJ databases">
        <title>Buttiauxella selenatireducens sp. nov., isolated from the rhizosphere of Cardamine hupingshanesis.</title>
        <authorList>
            <person name="Zhang S."/>
            <person name="Xu Z."/>
            <person name="Wang H."/>
            <person name="Guo Y."/>
        </authorList>
    </citation>
    <scope>NUCLEOTIDE SEQUENCE [LARGE SCALE GENOMIC DNA]</scope>
    <source>
        <strain evidence="3 4">R73</strain>
    </source>
</reference>
<protein>
    <submittedName>
        <fullName evidence="3">YSC84-related protein</fullName>
    </submittedName>
</protein>
<feature type="signal peptide" evidence="1">
    <location>
        <begin position="1"/>
        <end position="21"/>
    </location>
</feature>
<proteinExistence type="predicted"/>
<dbReference type="Pfam" id="PF04366">
    <property type="entry name" value="Ysc84"/>
    <property type="match status" value="1"/>
</dbReference>
<organism evidence="3 4">
    <name type="scientific">Buttiauxella selenatireducens</name>
    <dbReference type="NCBI Taxonomy" id="3073902"/>
    <lineage>
        <taxon>Bacteria</taxon>
        <taxon>Pseudomonadati</taxon>
        <taxon>Pseudomonadota</taxon>
        <taxon>Gammaproteobacteria</taxon>
        <taxon>Enterobacterales</taxon>
        <taxon>Enterobacteriaceae</taxon>
        <taxon>Buttiauxella</taxon>
    </lineage>
</organism>
<name>A0ABY9SHD0_9ENTR</name>
<keyword evidence="1" id="KW-0732">Signal</keyword>
<dbReference type="Proteomes" id="UP001246690">
    <property type="component" value="Chromosome"/>
</dbReference>
<gene>
    <name evidence="3" type="ORF">RHD99_11875</name>
</gene>
<dbReference type="PROSITE" id="PS51257">
    <property type="entry name" value="PROKAR_LIPOPROTEIN"/>
    <property type="match status" value="1"/>
</dbReference>
<feature type="chain" id="PRO_5047274263" evidence="1">
    <location>
        <begin position="22"/>
        <end position="198"/>
    </location>
</feature>